<feature type="region of interest" description="Disordered" evidence="3">
    <location>
        <begin position="1"/>
        <end position="21"/>
    </location>
</feature>
<evidence type="ECO:0000256" key="3">
    <source>
        <dbReference type="SAM" id="MobiDB-lite"/>
    </source>
</evidence>
<dbReference type="GO" id="GO:0003700">
    <property type="term" value="F:DNA-binding transcription factor activity"/>
    <property type="evidence" value="ECO:0007669"/>
    <property type="project" value="TreeGrafter"/>
</dbReference>
<dbReference type="InterPro" id="IPR036271">
    <property type="entry name" value="Tet_transcr_reg_TetR-rel_C_sf"/>
</dbReference>
<dbReference type="Pfam" id="PF00440">
    <property type="entry name" value="TetR_N"/>
    <property type="match status" value="1"/>
</dbReference>
<dbReference type="InterPro" id="IPR013573">
    <property type="entry name" value="Tscrpt_reg_YcdC_C"/>
</dbReference>
<evidence type="ECO:0000259" key="4">
    <source>
        <dbReference type="PROSITE" id="PS50977"/>
    </source>
</evidence>
<reference evidence="5 6" key="1">
    <citation type="submission" date="2019-09" db="EMBL/GenBank/DDBJ databases">
        <title>NBRP : Genome information of microbial organism related human and environment.</title>
        <authorList>
            <person name="Hattori M."/>
            <person name="Oshima K."/>
            <person name="Inaba H."/>
            <person name="Suda W."/>
            <person name="Sakamoto M."/>
            <person name="Iino T."/>
            <person name="Kitahara M."/>
            <person name="Oshida Y."/>
            <person name="Iida T."/>
            <person name="Kudo T."/>
            <person name="Itoh T."/>
            <person name="Ohkuma M."/>
        </authorList>
    </citation>
    <scope>NUCLEOTIDE SEQUENCE [LARGE SCALE GENOMIC DNA]</scope>
    <source>
        <strain evidence="5 6">Hi-2</strain>
    </source>
</reference>
<keyword evidence="1 2" id="KW-0238">DNA-binding</keyword>
<dbReference type="PANTHER" id="PTHR30055">
    <property type="entry name" value="HTH-TYPE TRANSCRIPTIONAL REGULATOR RUTR"/>
    <property type="match status" value="1"/>
</dbReference>
<gene>
    <name evidence="5" type="ORF">JCM17844_02640</name>
</gene>
<dbReference type="InterPro" id="IPR009057">
    <property type="entry name" value="Homeodomain-like_sf"/>
</dbReference>
<dbReference type="Proteomes" id="UP000322084">
    <property type="component" value="Unassembled WGS sequence"/>
</dbReference>
<dbReference type="PRINTS" id="PR00455">
    <property type="entry name" value="HTHTETR"/>
</dbReference>
<dbReference type="PANTHER" id="PTHR30055:SF196">
    <property type="entry name" value="HTH-TYPE TRANSCRIPTIONAL REGULATOR RUTR"/>
    <property type="match status" value="1"/>
</dbReference>
<protein>
    <submittedName>
        <fullName evidence="5">TetR family transcriptional regulator</fullName>
    </submittedName>
</protein>
<dbReference type="InterPro" id="IPR050109">
    <property type="entry name" value="HTH-type_TetR-like_transc_reg"/>
</dbReference>
<dbReference type="GO" id="GO:0000976">
    <property type="term" value="F:transcription cis-regulatory region binding"/>
    <property type="evidence" value="ECO:0007669"/>
    <property type="project" value="TreeGrafter"/>
</dbReference>
<dbReference type="RefSeq" id="WP_149999285.1">
    <property type="nucleotide sequence ID" value="NZ_BKCL01000001.1"/>
</dbReference>
<name>A0A5A7ML43_9PROT</name>
<dbReference type="Gene3D" id="1.10.357.10">
    <property type="entry name" value="Tetracycline Repressor, domain 2"/>
    <property type="match status" value="1"/>
</dbReference>
<sequence length="233" mass="26636">MDHDIQMVRPQNGADEAGKTRIQARNEKRILDAAQEVFAAYGFHGATIEKVAEKADMSKPNLHYYFKRKTDLYVAVLRRTLETWLTPLAHLDPEGDPEEELSRYIRFKVEMSRRSPIASRVFANEVLQGAPFLKEYMETDLRELVESKSGVICGWIKQGKLLPVDPYHLIFLIWAATQHYADFQPQIKAVMNMPRLTKDYFADVSDSLIRIILRGVLADKPESAKTPAETPNS</sequence>
<dbReference type="EMBL" id="BKCL01000001">
    <property type="protein sequence ID" value="GEQ96627.1"/>
    <property type="molecule type" value="Genomic_DNA"/>
</dbReference>
<dbReference type="InterPro" id="IPR001647">
    <property type="entry name" value="HTH_TetR"/>
</dbReference>
<dbReference type="Gene3D" id="1.10.10.60">
    <property type="entry name" value="Homeodomain-like"/>
    <property type="match status" value="1"/>
</dbReference>
<feature type="domain" description="HTH tetR-type" evidence="4">
    <location>
        <begin position="24"/>
        <end position="84"/>
    </location>
</feature>
<evidence type="ECO:0000256" key="2">
    <source>
        <dbReference type="PROSITE-ProRule" id="PRU00335"/>
    </source>
</evidence>
<proteinExistence type="predicted"/>
<accession>A0A5A7ML43</accession>
<dbReference type="SUPFAM" id="SSF48498">
    <property type="entry name" value="Tetracyclin repressor-like, C-terminal domain"/>
    <property type="match status" value="1"/>
</dbReference>
<organism evidence="5 6">
    <name type="scientific">Iodidimonas gelatinilytica</name>
    <dbReference type="NCBI Taxonomy" id="1236966"/>
    <lineage>
        <taxon>Bacteria</taxon>
        <taxon>Pseudomonadati</taxon>
        <taxon>Pseudomonadota</taxon>
        <taxon>Alphaproteobacteria</taxon>
        <taxon>Iodidimonadales</taxon>
        <taxon>Iodidimonadaceae</taxon>
        <taxon>Iodidimonas</taxon>
    </lineage>
</organism>
<comment type="caution">
    <text evidence="5">The sequence shown here is derived from an EMBL/GenBank/DDBJ whole genome shotgun (WGS) entry which is preliminary data.</text>
</comment>
<dbReference type="PROSITE" id="PS50977">
    <property type="entry name" value="HTH_TETR_2"/>
    <property type="match status" value="1"/>
</dbReference>
<dbReference type="Pfam" id="PF08362">
    <property type="entry name" value="TetR_C_3"/>
    <property type="match status" value="1"/>
</dbReference>
<evidence type="ECO:0000313" key="6">
    <source>
        <dbReference type="Proteomes" id="UP000322084"/>
    </source>
</evidence>
<dbReference type="SUPFAM" id="SSF46689">
    <property type="entry name" value="Homeodomain-like"/>
    <property type="match status" value="1"/>
</dbReference>
<dbReference type="GO" id="GO:0045892">
    <property type="term" value="P:negative regulation of DNA-templated transcription"/>
    <property type="evidence" value="ECO:0007669"/>
    <property type="project" value="InterPro"/>
</dbReference>
<dbReference type="AlphaFoldDB" id="A0A5A7ML43"/>
<evidence type="ECO:0000256" key="1">
    <source>
        <dbReference type="ARBA" id="ARBA00023125"/>
    </source>
</evidence>
<feature type="DNA-binding region" description="H-T-H motif" evidence="2">
    <location>
        <begin position="47"/>
        <end position="66"/>
    </location>
</feature>
<evidence type="ECO:0000313" key="5">
    <source>
        <dbReference type="EMBL" id="GEQ96627.1"/>
    </source>
</evidence>